<evidence type="ECO:0000313" key="1">
    <source>
        <dbReference type="EMBL" id="RNM33018.1"/>
    </source>
</evidence>
<sequence>MISSAEFAAYNRAVARIGDKAASDVEASVLAWCRANASASVAEKREAAKLIMDGYIQGYDDIAAEFAAEWYDHRAQKSGVALDQAITMTTYKPESVDDVARYQAKKLAKGGDAEFAKACGEYARNDAFRSLNETIIANVGRDKDRGARFARVPTGFETCTFCLMLASRGAVYHTRKSAGEWKHFHRGCDCKVVPSFEDDPYAEVVEGVKPRELQERYKVFKQIDLMKTLDDSNKKELKERALKVDVGSIAGKKLGSVKYVKQRDLLEEHEKAGIDYLLLNGFDVETIVEDPDASANLDISMNDELWEMKNLTNCASSVSNQVKRARIKWFKLGLSSPSRCVFTNEGNRDGFGETCAALEKRRRHGEVFLVVSGSGVIHVLKDK</sequence>
<evidence type="ECO:0008006" key="3">
    <source>
        <dbReference type="Google" id="ProtNLM"/>
    </source>
</evidence>
<accession>A0A3N0I7Y5</accession>
<dbReference type="Proteomes" id="UP000271472">
    <property type="component" value="Unassembled WGS sequence"/>
</dbReference>
<dbReference type="InterPro" id="IPR057369">
    <property type="entry name" value="VG15"/>
</dbReference>
<reference evidence="2" key="1">
    <citation type="submission" date="2018-05" db="EMBL/GenBank/DDBJ databases">
        <title>Genome Sequencing of selected type strains of the family Eggerthellaceae.</title>
        <authorList>
            <person name="Danylec N."/>
            <person name="Stoll D.A."/>
            <person name="Doetsch A."/>
            <person name="Huch M."/>
        </authorList>
    </citation>
    <scope>NUCLEOTIDE SEQUENCE [LARGE SCALE GENOMIC DNA]</scope>
    <source>
        <strain evidence="2">DSM 22006</strain>
    </source>
</reference>
<evidence type="ECO:0000313" key="2">
    <source>
        <dbReference type="Proteomes" id="UP000271472"/>
    </source>
</evidence>
<organism evidence="1 2">
    <name type="scientific">Slackia isoflavoniconvertens</name>
    <dbReference type="NCBI Taxonomy" id="572010"/>
    <lineage>
        <taxon>Bacteria</taxon>
        <taxon>Bacillati</taxon>
        <taxon>Actinomycetota</taxon>
        <taxon>Coriobacteriia</taxon>
        <taxon>Eggerthellales</taxon>
        <taxon>Eggerthellaceae</taxon>
        <taxon>Slackia</taxon>
    </lineage>
</organism>
<comment type="caution">
    <text evidence="1">The sequence shown here is derived from an EMBL/GenBank/DDBJ whole genome shotgun (WGS) entry which is preliminary data.</text>
</comment>
<proteinExistence type="predicted"/>
<dbReference type="EMBL" id="QIBZ01000021">
    <property type="protein sequence ID" value="RNM33018.1"/>
    <property type="molecule type" value="Genomic_DNA"/>
</dbReference>
<name>A0A3N0I7Y5_9ACTN</name>
<gene>
    <name evidence="1" type="ORF">DMP05_09115</name>
</gene>
<keyword evidence="2" id="KW-1185">Reference proteome</keyword>
<protein>
    <recommendedName>
        <fullName evidence="3">tRNA nuclease CdiA C-terminal domain-containing protein</fullName>
    </recommendedName>
</protein>
<dbReference type="AlphaFoldDB" id="A0A3N0I7Y5"/>
<dbReference type="Pfam" id="PF25310">
    <property type="entry name" value="VG15"/>
    <property type="match status" value="1"/>
</dbReference>